<comment type="caution">
    <text evidence="1">The sequence shown here is derived from an EMBL/GenBank/DDBJ whole genome shotgun (WGS) entry which is preliminary data.</text>
</comment>
<reference evidence="1" key="1">
    <citation type="submission" date="2020-08" db="EMBL/GenBank/DDBJ databases">
        <title>Genome sequencing and assembly of the red palm weevil Rhynchophorus ferrugineus.</title>
        <authorList>
            <person name="Dias G.B."/>
            <person name="Bergman C.M."/>
            <person name="Manee M."/>
        </authorList>
    </citation>
    <scope>NUCLEOTIDE SEQUENCE</scope>
    <source>
        <strain evidence="1">AA-2017</strain>
        <tissue evidence="1">Whole larva</tissue>
    </source>
</reference>
<accession>A0A834M4Y3</accession>
<evidence type="ECO:0000313" key="1">
    <source>
        <dbReference type="EMBL" id="KAF7268126.1"/>
    </source>
</evidence>
<name>A0A834M4Y3_RHYFE</name>
<evidence type="ECO:0000313" key="2">
    <source>
        <dbReference type="Proteomes" id="UP000625711"/>
    </source>
</evidence>
<keyword evidence="2" id="KW-1185">Reference proteome</keyword>
<proteinExistence type="predicted"/>
<protein>
    <submittedName>
        <fullName evidence="1">Uncharacterized protein</fullName>
    </submittedName>
</protein>
<gene>
    <name evidence="1" type="ORF">GWI33_018709</name>
</gene>
<dbReference type="Proteomes" id="UP000625711">
    <property type="component" value="Unassembled WGS sequence"/>
</dbReference>
<dbReference type="AlphaFoldDB" id="A0A834M4Y3"/>
<organism evidence="1 2">
    <name type="scientific">Rhynchophorus ferrugineus</name>
    <name type="common">Red palm weevil</name>
    <name type="synonym">Curculio ferrugineus</name>
    <dbReference type="NCBI Taxonomy" id="354439"/>
    <lineage>
        <taxon>Eukaryota</taxon>
        <taxon>Metazoa</taxon>
        <taxon>Ecdysozoa</taxon>
        <taxon>Arthropoda</taxon>
        <taxon>Hexapoda</taxon>
        <taxon>Insecta</taxon>
        <taxon>Pterygota</taxon>
        <taxon>Neoptera</taxon>
        <taxon>Endopterygota</taxon>
        <taxon>Coleoptera</taxon>
        <taxon>Polyphaga</taxon>
        <taxon>Cucujiformia</taxon>
        <taxon>Curculionidae</taxon>
        <taxon>Dryophthorinae</taxon>
        <taxon>Rhynchophorus</taxon>
    </lineage>
</organism>
<dbReference type="EMBL" id="JAACXV010014344">
    <property type="protein sequence ID" value="KAF7268126.1"/>
    <property type="molecule type" value="Genomic_DNA"/>
</dbReference>
<sequence length="126" mass="14716">MYARKLKLFCFERNIIPVTVIPHPFRRIHRPYNFPAINGGLDKFRAVPRFVRTPSFLTHNNPEAKYHCERIKPTAVGNIIPWPSSCRMRLRSPAIHKHSYPVASQKYWETNKAGSLYAFAVGFEFK</sequence>